<organism evidence="2 3">
    <name type="scientific">Myxozyma melibiosi</name>
    <dbReference type="NCBI Taxonomy" id="54550"/>
    <lineage>
        <taxon>Eukaryota</taxon>
        <taxon>Fungi</taxon>
        <taxon>Dikarya</taxon>
        <taxon>Ascomycota</taxon>
        <taxon>Saccharomycotina</taxon>
        <taxon>Lipomycetes</taxon>
        <taxon>Lipomycetales</taxon>
        <taxon>Lipomycetaceae</taxon>
        <taxon>Myxozyma</taxon>
    </lineage>
</organism>
<dbReference type="GeneID" id="90040060"/>
<comment type="caution">
    <text evidence="2">The sequence shown here is derived from an EMBL/GenBank/DDBJ whole genome shotgun (WGS) entry which is preliminary data.</text>
</comment>
<feature type="region of interest" description="Disordered" evidence="1">
    <location>
        <begin position="152"/>
        <end position="204"/>
    </location>
</feature>
<evidence type="ECO:0000313" key="2">
    <source>
        <dbReference type="EMBL" id="KAK7203664.1"/>
    </source>
</evidence>
<feature type="compositionally biased region" description="Polar residues" evidence="1">
    <location>
        <begin position="365"/>
        <end position="378"/>
    </location>
</feature>
<feature type="region of interest" description="Disordered" evidence="1">
    <location>
        <begin position="112"/>
        <end position="134"/>
    </location>
</feature>
<dbReference type="Proteomes" id="UP001498771">
    <property type="component" value="Unassembled WGS sequence"/>
</dbReference>
<dbReference type="RefSeq" id="XP_064766697.1">
    <property type="nucleotide sequence ID" value="XM_064914548.1"/>
</dbReference>
<feature type="compositionally biased region" description="Low complexity" evidence="1">
    <location>
        <begin position="379"/>
        <end position="403"/>
    </location>
</feature>
<evidence type="ECO:0000256" key="1">
    <source>
        <dbReference type="SAM" id="MobiDB-lite"/>
    </source>
</evidence>
<protein>
    <submittedName>
        <fullName evidence="2">Uncharacterized protein</fullName>
    </submittedName>
</protein>
<reference evidence="2 3" key="1">
    <citation type="submission" date="2024-03" db="EMBL/GenBank/DDBJ databases">
        <title>Genome-scale model development and genomic sequencing of the oleaginous clade Lipomyces.</title>
        <authorList>
            <consortium name="Lawrence Berkeley National Laboratory"/>
            <person name="Czajka J.J."/>
            <person name="Han Y."/>
            <person name="Kim J."/>
            <person name="Mondo S.J."/>
            <person name="Hofstad B.A."/>
            <person name="Robles A."/>
            <person name="Haridas S."/>
            <person name="Riley R."/>
            <person name="LaButti K."/>
            <person name="Pangilinan J."/>
            <person name="Andreopoulos W."/>
            <person name="Lipzen A."/>
            <person name="Yan J."/>
            <person name="Wang M."/>
            <person name="Ng V."/>
            <person name="Grigoriev I.V."/>
            <person name="Spatafora J.W."/>
            <person name="Magnuson J.K."/>
            <person name="Baker S.E."/>
            <person name="Pomraning K.R."/>
        </authorList>
    </citation>
    <scope>NUCLEOTIDE SEQUENCE [LARGE SCALE GENOMIC DNA]</scope>
    <source>
        <strain evidence="2 3">Phaff 52-87</strain>
    </source>
</reference>
<feature type="region of interest" description="Disordered" evidence="1">
    <location>
        <begin position="365"/>
        <end position="569"/>
    </location>
</feature>
<proteinExistence type="predicted"/>
<name>A0ABR1F1E3_9ASCO</name>
<keyword evidence="3" id="KW-1185">Reference proteome</keyword>
<evidence type="ECO:0000313" key="3">
    <source>
        <dbReference type="Proteomes" id="UP001498771"/>
    </source>
</evidence>
<accession>A0ABR1F1E3</accession>
<feature type="compositionally biased region" description="Basic and acidic residues" evidence="1">
    <location>
        <begin position="415"/>
        <end position="476"/>
    </location>
</feature>
<sequence>MVSFEHIETAVDMPHAVDYYYQPTQDEEEAEFERMWNAKNQRVVNFITALPPPAIPASPDGDRYNRFEDGRELDLSDDCFKGEDADSAIDLVRTASAGGTQLFPVLRQNGMQGDNADAAAYPRRPRQWQDGDNTKEFRRRALYLEDSSFLFSATNRPAPPPPPQDQHKRQVRHIPLRQAVRRVDEVPARRRLRPSELSGTQQQRVIHKSMSYDVIPQADRARLSTNSQEESAPTAQRRCFSSGEAHAMTTTLNTTDNELNASAKPISQFNGLQIMILSEDKSDRAPQIGVAIGGEGNQVFIPEPGPIPTLNSKTKKNKPMTTTGITVRRCSEASLFEPDYELLGIPPPESRFHDVWMKPVYYSPSSARASDSLKNTTDSASTSSSVSAGVTTVSSKGSSGKSAKNTKMQPAVMPELRKKFSFHDLSLKSRRKAEVSDAKNEHDTSDGKKEHNGKKEHDTATAKKAVKASDEKKEQETAAAKKAGKALDKKKSLESMTFSIPTIPVPKMPKVPKRTTSNEKLKERRRTVEKKASLLSLVSSRSGKGHSEEKKASSQQQQQKKNKKEKQRKQSDVFFLDSIQDIRELDNEAIARQYEVYLNGKKSADNADTTTGNVHSTKRMSRNLEEFHAGLAKDGIVSASAGRCCSREWCMCRTEEET</sequence>
<gene>
    <name evidence="2" type="ORF">BZA70DRAFT_296992</name>
</gene>
<dbReference type="EMBL" id="JBBJBU010000011">
    <property type="protein sequence ID" value="KAK7203664.1"/>
    <property type="molecule type" value="Genomic_DNA"/>
</dbReference>